<proteinExistence type="predicted"/>
<accession>A0AAD9KX22</accession>
<sequence>MECVRVFTVLLVSCTLIQRTSQDTREKRDTSTLQPRIVTHDGHLVFETGTYRNITFKANEGGYIMLDGENIKTIAETVSAIVTGL</sequence>
<organism evidence="2 3">
    <name type="scientific">Ridgeia piscesae</name>
    <name type="common">Tubeworm</name>
    <dbReference type="NCBI Taxonomy" id="27915"/>
    <lineage>
        <taxon>Eukaryota</taxon>
        <taxon>Metazoa</taxon>
        <taxon>Spiralia</taxon>
        <taxon>Lophotrochozoa</taxon>
        <taxon>Annelida</taxon>
        <taxon>Polychaeta</taxon>
        <taxon>Sedentaria</taxon>
        <taxon>Canalipalpata</taxon>
        <taxon>Sabellida</taxon>
        <taxon>Siboglinidae</taxon>
        <taxon>Ridgeia</taxon>
    </lineage>
</organism>
<reference evidence="2" key="1">
    <citation type="journal article" date="2023" name="Mol. Biol. Evol.">
        <title>Third-Generation Sequencing Reveals the Adaptive Role of the Epigenome in Three Deep-Sea Polychaetes.</title>
        <authorList>
            <person name="Perez M."/>
            <person name="Aroh O."/>
            <person name="Sun Y."/>
            <person name="Lan Y."/>
            <person name="Juniper S.K."/>
            <person name="Young C.R."/>
            <person name="Angers B."/>
            <person name="Qian P.Y."/>
        </authorList>
    </citation>
    <scope>NUCLEOTIDE SEQUENCE</scope>
    <source>
        <strain evidence="2">R07B-5</strain>
    </source>
</reference>
<dbReference type="AlphaFoldDB" id="A0AAD9KX22"/>
<feature type="signal peptide" evidence="1">
    <location>
        <begin position="1"/>
        <end position="22"/>
    </location>
</feature>
<name>A0AAD9KX22_RIDPI</name>
<feature type="chain" id="PRO_5042129706" evidence="1">
    <location>
        <begin position="23"/>
        <end position="85"/>
    </location>
</feature>
<comment type="caution">
    <text evidence="2">The sequence shown here is derived from an EMBL/GenBank/DDBJ whole genome shotgun (WGS) entry which is preliminary data.</text>
</comment>
<dbReference type="Proteomes" id="UP001209878">
    <property type="component" value="Unassembled WGS sequence"/>
</dbReference>
<evidence type="ECO:0000313" key="2">
    <source>
        <dbReference type="EMBL" id="KAK2178892.1"/>
    </source>
</evidence>
<evidence type="ECO:0000313" key="3">
    <source>
        <dbReference type="Proteomes" id="UP001209878"/>
    </source>
</evidence>
<keyword evidence="3" id="KW-1185">Reference proteome</keyword>
<dbReference type="EMBL" id="JAODUO010000525">
    <property type="protein sequence ID" value="KAK2178892.1"/>
    <property type="molecule type" value="Genomic_DNA"/>
</dbReference>
<keyword evidence="1" id="KW-0732">Signal</keyword>
<evidence type="ECO:0000256" key="1">
    <source>
        <dbReference type="SAM" id="SignalP"/>
    </source>
</evidence>
<gene>
    <name evidence="2" type="ORF">NP493_525g03003</name>
</gene>
<protein>
    <submittedName>
        <fullName evidence="2">Uncharacterized protein</fullName>
    </submittedName>
</protein>